<dbReference type="InterPro" id="IPR005814">
    <property type="entry name" value="Aminotrans_3"/>
</dbReference>
<reference evidence="3" key="1">
    <citation type="submission" date="2018-05" db="EMBL/GenBank/DDBJ databases">
        <authorList>
            <person name="Lanie J.A."/>
            <person name="Ng W.-L."/>
            <person name="Kazmierczak K.M."/>
            <person name="Andrzejewski T.M."/>
            <person name="Davidsen T.M."/>
            <person name="Wayne K.J."/>
            <person name="Tettelin H."/>
            <person name="Glass J.I."/>
            <person name="Rusch D."/>
            <person name="Podicherti R."/>
            <person name="Tsui H.-C.T."/>
            <person name="Winkler M.E."/>
        </authorList>
    </citation>
    <scope>NUCLEOTIDE SEQUENCE</scope>
</reference>
<dbReference type="Pfam" id="PF00202">
    <property type="entry name" value="Aminotran_3"/>
    <property type="match status" value="1"/>
</dbReference>
<dbReference type="Gene3D" id="3.40.640.10">
    <property type="entry name" value="Type I PLP-dependent aspartate aminotransferase-like (Major domain)"/>
    <property type="match status" value="1"/>
</dbReference>
<keyword evidence="2" id="KW-0663">Pyridoxal phosphate</keyword>
<gene>
    <name evidence="3" type="ORF">METZ01_LOCUS123754</name>
</gene>
<feature type="non-terminal residue" evidence="3">
    <location>
        <position position="177"/>
    </location>
</feature>
<proteinExistence type="inferred from homology"/>
<dbReference type="InterPro" id="IPR015422">
    <property type="entry name" value="PyrdxlP-dep_Trfase_small"/>
</dbReference>
<dbReference type="Gene3D" id="3.90.1150.10">
    <property type="entry name" value="Aspartate Aminotransferase, domain 1"/>
    <property type="match status" value="1"/>
</dbReference>
<dbReference type="InterPro" id="IPR015421">
    <property type="entry name" value="PyrdxlP-dep_Trfase_major"/>
</dbReference>
<sequence length="177" mass="20040">MIEYNDQSSAWWIKDSYDENEIEQLVQWGLSHFWMQNHQMSDLVAPDGYRVMVRGKGCHIYDINGNRYIDGLAGLFLKNIGHHWPEVADAVKEQMLSLTYANSGAYSTVPGILLAKKISELTGHLLNKVFFCGGGAEAVEIAIKMARQYRYISGKKRATKIISRRGQYHGSTYATMS</sequence>
<evidence type="ECO:0000256" key="2">
    <source>
        <dbReference type="ARBA" id="ARBA00022898"/>
    </source>
</evidence>
<dbReference type="PANTHER" id="PTHR43094:SF1">
    <property type="entry name" value="AMINOTRANSFERASE CLASS-III"/>
    <property type="match status" value="1"/>
</dbReference>
<comment type="similarity">
    <text evidence="1">Belongs to the class-III pyridoxal-phosphate-dependent aminotransferase family.</text>
</comment>
<name>A0A381Y218_9ZZZZ</name>
<organism evidence="3">
    <name type="scientific">marine metagenome</name>
    <dbReference type="NCBI Taxonomy" id="408172"/>
    <lineage>
        <taxon>unclassified sequences</taxon>
        <taxon>metagenomes</taxon>
        <taxon>ecological metagenomes</taxon>
    </lineage>
</organism>
<dbReference type="InterPro" id="IPR015424">
    <property type="entry name" value="PyrdxlP-dep_Trfase"/>
</dbReference>
<dbReference type="GO" id="GO:0008483">
    <property type="term" value="F:transaminase activity"/>
    <property type="evidence" value="ECO:0007669"/>
    <property type="project" value="InterPro"/>
</dbReference>
<dbReference type="EMBL" id="UINC01017178">
    <property type="protein sequence ID" value="SVA70900.1"/>
    <property type="molecule type" value="Genomic_DNA"/>
</dbReference>
<dbReference type="AlphaFoldDB" id="A0A381Y218"/>
<protein>
    <recommendedName>
        <fullName evidence="4">Ornithine aminotransferase</fullName>
    </recommendedName>
</protein>
<dbReference type="PANTHER" id="PTHR43094">
    <property type="entry name" value="AMINOTRANSFERASE"/>
    <property type="match status" value="1"/>
</dbReference>
<evidence type="ECO:0000256" key="1">
    <source>
        <dbReference type="ARBA" id="ARBA00008954"/>
    </source>
</evidence>
<dbReference type="GO" id="GO:0030170">
    <property type="term" value="F:pyridoxal phosphate binding"/>
    <property type="evidence" value="ECO:0007669"/>
    <property type="project" value="InterPro"/>
</dbReference>
<evidence type="ECO:0000313" key="3">
    <source>
        <dbReference type="EMBL" id="SVA70900.1"/>
    </source>
</evidence>
<accession>A0A381Y218</accession>
<dbReference type="SUPFAM" id="SSF53383">
    <property type="entry name" value="PLP-dependent transferases"/>
    <property type="match status" value="1"/>
</dbReference>
<evidence type="ECO:0008006" key="4">
    <source>
        <dbReference type="Google" id="ProtNLM"/>
    </source>
</evidence>